<accession>A0A1I7XGN5</accession>
<evidence type="ECO:0000313" key="1">
    <source>
        <dbReference type="Proteomes" id="UP000095283"/>
    </source>
</evidence>
<organism evidence="1 2">
    <name type="scientific">Heterorhabditis bacteriophora</name>
    <name type="common">Entomopathogenic nematode worm</name>
    <dbReference type="NCBI Taxonomy" id="37862"/>
    <lineage>
        <taxon>Eukaryota</taxon>
        <taxon>Metazoa</taxon>
        <taxon>Ecdysozoa</taxon>
        <taxon>Nematoda</taxon>
        <taxon>Chromadorea</taxon>
        <taxon>Rhabditida</taxon>
        <taxon>Rhabditina</taxon>
        <taxon>Rhabditomorpha</taxon>
        <taxon>Strongyloidea</taxon>
        <taxon>Heterorhabditidae</taxon>
        <taxon>Heterorhabditis</taxon>
    </lineage>
</organism>
<protein>
    <submittedName>
        <fullName evidence="2">GRANULINS domain-containing protein</fullName>
    </submittedName>
</protein>
<dbReference type="AlphaFoldDB" id="A0A1I7XGN5"/>
<dbReference type="WBParaSite" id="Hba_16671">
    <property type="protein sequence ID" value="Hba_16671"/>
    <property type="gene ID" value="Hba_16671"/>
</dbReference>
<reference evidence="2" key="1">
    <citation type="submission" date="2016-11" db="UniProtKB">
        <authorList>
            <consortium name="WormBaseParasite"/>
        </authorList>
    </citation>
    <scope>IDENTIFICATION</scope>
</reference>
<dbReference type="Proteomes" id="UP000095283">
    <property type="component" value="Unplaced"/>
</dbReference>
<name>A0A1I7XGN5_HETBA</name>
<proteinExistence type="predicted"/>
<sequence length="37" mass="4249">MTEPCGYPCICQPGYVQCSEDICCLKNTPCKIYAMWR</sequence>
<keyword evidence="1" id="KW-1185">Reference proteome</keyword>
<evidence type="ECO:0000313" key="2">
    <source>
        <dbReference type="WBParaSite" id="Hba_16671"/>
    </source>
</evidence>